<evidence type="ECO:0000256" key="1">
    <source>
        <dbReference type="ARBA" id="ARBA00004651"/>
    </source>
</evidence>
<feature type="domain" description="Major facilitator superfamily (MFS) profile" evidence="7">
    <location>
        <begin position="18"/>
        <end position="415"/>
    </location>
</feature>
<dbReference type="Pfam" id="PF07690">
    <property type="entry name" value="MFS_1"/>
    <property type="match status" value="1"/>
</dbReference>
<accession>A0A0C2VLT7</accession>
<evidence type="ECO:0000256" key="4">
    <source>
        <dbReference type="ARBA" id="ARBA00022989"/>
    </source>
</evidence>
<dbReference type="InterPro" id="IPR011701">
    <property type="entry name" value="MFS"/>
</dbReference>
<feature type="transmembrane region" description="Helical" evidence="6">
    <location>
        <begin position="230"/>
        <end position="254"/>
    </location>
</feature>
<evidence type="ECO:0000256" key="6">
    <source>
        <dbReference type="SAM" id="Phobius"/>
    </source>
</evidence>
<dbReference type="InterPro" id="IPR020846">
    <property type="entry name" value="MFS_dom"/>
</dbReference>
<dbReference type="RefSeq" id="WP_052474774.1">
    <property type="nucleotide sequence ID" value="NZ_JXRP01000018.1"/>
</dbReference>
<feature type="transmembrane region" description="Helical" evidence="6">
    <location>
        <begin position="266"/>
        <end position="291"/>
    </location>
</feature>
<organism evidence="8 9">
    <name type="scientific">Jeotgalibacillus soli</name>
    <dbReference type="NCBI Taxonomy" id="889306"/>
    <lineage>
        <taxon>Bacteria</taxon>
        <taxon>Bacillati</taxon>
        <taxon>Bacillota</taxon>
        <taxon>Bacilli</taxon>
        <taxon>Bacillales</taxon>
        <taxon>Caryophanaceae</taxon>
        <taxon>Jeotgalibacillus</taxon>
    </lineage>
</organism>
<dbReference type="Gene3D" id="1.20.1250.20">
    <property type="entry name" value="MFS general substrate transporter like domains"/>
    <property type="match status" value="2"/>
</dbReference>
<evidence type="ECO:0000259" key="7">
    <source>
        <dbReference type="PROSITE" id="PS50850"/>
    </source>
</evidence>
<feature type="transmembrane region" description="Helical" evidence="6">
    <location>
        <begin position="21"/>
        <end position="43"/>
    </location>
</feature>
<evidence type="ECO:0000313" key="9">
    <source>
        <dbReference type="Proteomes" id="UP000031938"/>
    </source>
</evidence>
<dbReference type="PROSITE" id="PS50850">
    <property type="entry name" value="MFS"/>
    <property type="match status" value="1"/>
</dbReference>
<reference evidence="8 9" key="1">
    <citation type="submission" date="2015-01" db="EMBL/GenBank/DDBJ databases">
        <title>Genome sequencing of Jeotgalibacillus soli.</title>
        <authorList>
            <person name="Goh K.M."/>
            <person name="Chan K.-G."/>
            <person name="Yaakop A.S."/>
            <person name="Ee R."/>
            <person name="Gan H.M."/>
            <person name="Chan C.S."/>
        </authorList>
    </citation>
    <scope>NUCLEOTIDE SEQUENCE [LARGE SCALE GENOMIC DNA]</scope>
    <source>
        <strain evidence="8 9">P9</strain>
    </source>
</reference>
<dbReference type="OrthoDB" id="9810492at2"/>
<dbReference type="PANTHER" id="PTHR23525:SF1">
    <property type="entry name" value="NODULIN-LIKE DOMAIN-CONTAINING PROTEIN"/>
    <property type="match status" value="1"/>
</dbReference>
<evidence type="ECO:0000256" key="2">
    <source>
        <dbReference type="ARBA" id="ARBA00022448"/>
    </source>
</evidence>
<feature type="transmembrane region" description="Helical" evidence="6">
    <location>
        <begin position="55"/>
        <end position="75"/>
    </location>
</feature>
<dbReference type="AlphaFoldDB" id="A0A0C2VLT7"/>
<dbReference type="GO" id="GO:0005886">
    <property type="term" value="C:plasma membrane"/>
    <property type="evidence" value="ECO:0007669"/>
    <property type="project" value="UniProtKB-SubCell"/>
</dbReference>
<sequence>MIKWFQENSRTVRSYNKNIKMFMLANVFIQIGLGMFMVIYNFYIRELGYDESVNGQVISMMSLATALVLLPAGLLSDRIGRKKIMIIGAAITAATLFYRSFAVMGEALIYGAFATGFFVALIQVTGIPWLAENSTKKERVNLFSIHFSLMTGSQVVGSMLGGGLTDLFYIVFQFSALDSVRWALVIGSIFFTIGIMPLFMTKELPKSTRGKDLKIPRNVKVLKEETKRNIILIFLFAAAQLLIGFGSGLVIPYLNLYFADRFDASTAYVGFIISGGQAMTAVAILIGPWVVKQLGEVKAVFVLQMLSLPFLLLTAYTESLLLASVGFLFRQALMNAGNPIQASLVMDLVGDRFKGLANSINQMVFNIGWATMGPVSTGLVLIYGSYWGYAWIFTVTAGLYLISSAYFLITFTIIMKKRKNLDK</sequence>
<feature type="transmembrane region" description="Helical" evidence="6">
    <location>
        <begin position="180"/>
        <end position="199"/>
    </location>
</feature>
<protein>
    <recommendedName>
        <fullName evidence="7">Major facilitator superfamily (MFS) profile domain-containing protein</fullName>
    </recommendedName>
</protein>
<evidence type="ECO:0000256" key="5">
    <source>
        <dbReference type="ARBA" id="ARBA00023136"/>
    </source>
</evidence>
<keyword evidence="5 6" id="KW-0472">Membrane</keyword>
<dbReference type="SUPFAM" id="SSF103473">
    <property type="entry name" value="MFS general substrate transporter"/>
    <property type="match status" value="1"/>
</dbReference>
<keyword evidence="3 6" id="KW-0812">Transmembrane</keyword>
<dbReference type="InterPro" id="IPR036259">
    <property type="entry name" value="MFS_trans_sf"/>
</dbReference>
<keyword evidence="2" id="KW-0813">Transport</keyword>
<name>A0A0C2VLT7_9BACL</name>
<feature type="transmembrane region" description="Helical" evidence="6">
    <location>
        <begin position="389"/>
        <end position="414"/>
    </location>
</feature>
<dbReference type="PANTHER" id="PTHR23525">
    <property type="entry name" value="TRANSPORTER, PUTATIVE-RELATED"/>
    <property type="match status" value="1"/>
</dbReference>
<dbReference type="Proteomes" id="UP000031938">
    <property type="component" value="Unassembled WGS sequence"/>
</dbReference>
<feature type="transmembrane region" description="Helical" evidence="6">
    <location>
        <begin position="84"/>
        <end position="101"/>
    </location>
</feature>
<proteinExistence type="predicted"/>
<feature type="transmembrane region" description="Helical" evidence="6">
    <location>
        <begin position="107"/>
        <end position="130"/>
    </location>
</feature>
<comment type="caution">
    <text evidence="8">The sequence shown here is derived from an EMBL/GenBank/DDBJ whole genome shotgun (WGS) entry which is preliminary data.</text>
</comment>
<feature type="transmembrane region" description="Helical" evidence="6">
    <location>
        <begin position="142"/>
        <end position="160"/>
    </location>
</feature>
<dbReference type="GO" id="GO:0022857">
    <property type="term" value="F:transmembrane transporter activity"/>
    <property type="evidence" value="ECO:0007669"/>
    <property type="project" value="InterPro"/>
</dbReference>
<dbReference type="PROSITE" id="PS00216">
    <property type="entry name" value="SUGAR_TRANSPORT_1"/>
    <property type="match status" value="1"/>
</dbReference>
<evidence type="ECO:0000256" key="3">
    <source>
        <dbReference type="ARBA" id="ARBA00022692"/>
    </source>
</evidence>
<dbReference type="STRING" id="889306.KP78_25120"/>
<evidence type="ECO:0000313" key="8">
    <source>
        <dbReference type="EMBL" id="KIL44968.1"/>
    </source>
</evidence>
<gene>
    <name evidence="8" type="ORF">KP78_25120</name>
</gene>
<dbReference type="EMBL" id="JXRP01000018">
    <property type="protein sequence ID" value="KIL44968.1"/>
    <property type="molecule type" value="Genomic_DNA"/>
</dbReference>
<keyword evidence="9" id="KW-1185">Reference proteome</keyword>
<comment type="subcellular location">
    <subcellularLocation>
        <location evidence="1">Cell membrane</location>
        <topology evidence="1">Multi-pass membrane protein</topology>
    </subcellularLocation>
</comment>
<dbReference type="InterPro" id="IPR005829">
    <property type="entry name" value="Sugar_transporter_CS"/>
</dbReference>
<keyword evidence="4 6" id="KW-1133">Transmembrane helix</keyword>
<dbReference type="PATRIC" id="fig|889306.3.peg.2525"/>